<name>A0A8K1CJ31_PYTOL</name>
<gene>
    <name evidence="1" type="ORF">Poli38472_012994</name>
</gene>
<evidence type="ECO:0000313" key="2">
    <source>
        <dbReference type="Proteomes" id="UP000794436"/>
    </source>
</evidence>
<organism evidence="1 2">
    <name type="scientific">Pythium oligandrum</name>
    <name type="common">Mycoparasitic fungus</name>
    <dbReference type="NCBI Taxonomy" id="41045"/>
    <lineage>
        <taxon>Eukaryota</taxon>
        <taxon>Sar</taxon>
        <taxon>Stramenopiles</taxon>
        <taxon>Oomycota</taxon>
        <taxon>Peronosporomycetes</taxon>
        <taxon>Pythiales</taxon>
        <taxon>Pythiaceae</taxon>
        <taxon>Pythium</taxon>
    </lineage>
</organism>
<reference evidence="1" key="1">
    <citation type="submission" date="2019-03" db="EMBL/GenBank/DDBJ databases">
        <title>Long read genome sequence of the mycoparasitic Pythium oligandrum ATCC 38472 isolated from sugarbeet rhizosphere.</title>
        <authorList>
            <person name="Gaulin E."/>
        </authorList>
    </citation>
    <scope>NUCLEOTIDE SEQUENCE</scope>
    <source>
        <strain evidence="1">ATCC 38472_TT</strain>
    </source>
</reference>
<sequence>MLSSVAQKTTAAIMTKQQFLKHLQRVAEQASSHKRLNALHVRAIADEMLEVWAKSLQETGSASVSGFGRFDIQKGKGTIKFTPVKALRDRLEGDVSSSAEFVDDEDDRGF</sequence>
<dbReference type="GO" id="GO:0003677">
    <property type="term" value="F:DNA binding"/>
    <property type="evidence" value="ECO:0007669"/>
    <property type="project" value="InterPro"/>
</dbReference>
<accession>A0A8K1CJ31</accession>
<evidence type="ECO:0000313" key="1">
    <source>
        <dbReference type="EMBL" id="TMW64372.1"/>
    </source>
</evidence>
<proteinExistence type="predicted"/>
<dbReference type="Gene3D" id="4.10.520.10">
    <property type="entry name" value="IHF-like DNA-binding proteins"/>
    <property type="match status" value="1"/>
</dbReference>
<keyword evidence="2" id="KW-1185">Reference proteome</keyword>
<protein>
    <submittedName>
        <fullName evidence="1">Uncharacterized protein</fullName>
    </submittedName>
</protein>
<dbReference type="SUPFAM" id="SSF47729">
    <property type="entry name" value="IHF-like DNA-binding proteins"/>
    <property type="match status" value="1"/>
</dbReference>
<dbReference type="InterPro" id="IPR010992">
    <property type="entry name" value="IHF-like_DNA-bd_dom_sf"/>
</dbReference>
<dbReference type="AlphaFoldDB" id="A0A8K1CJ31"/>
<comment type="caution">
    <text evidence="1">The sequence shown here is derived from an EMBL/GenBank/DDBJ whole genome shotgun (WGS) entry which is preliminary data.</text>
</comment>
<dbReference type="Proteomes" id="UP000794436">
    <property type="component" value="Unassembled WGS sequence"/>
</dbReference>
<dbReference type="OrthoDB" id="152296at2759"/>
<dbReference type="EMBL" id="SPLM01000040">
    <property type="protein sequence ID" value="TMW64372.1"/>
    <property type="molecule type" value="Genomic_DNA"/>
</dbReference>